<dbReference type="Proteomes" id="UP000286985">
    <property type="component" value="Unassembled WGS sequence"/>
</dbReference>
<keyword evidence="2" id="KW-0966">Cell projection</keyword>
<dbReference type="Pfam" id="PF02120">
    <property type="entry name" value="Flg_hook"/>
    <property type="match status" value="1"/>
</dbReference>
<protein>
    <submittedName>
        <fullName evidence="2">Flagellar hook-length control protein FliK</fullName>
    </submittedName>
</protein>
<evidence type="ECO:0000259" key="1">
    <source>
        <dbReference type="Pfam" id="PF02120"/>
    </source>
</evidence>
<reference evidence="3" key="1">
    <citation type="journal article" date="2018" name="Front. Microbiol.">
        <title>Genome-Based Analysis Reveals the Taxonomy and Diversity of the Family Idiomarinaceae.</title>
        <authorList>
            <person name="Liu Y."/>
            <person name="Lai Q."/>
            <person name="Shao Z."/>
        </authorList>
    </citation>
    <scope>NUCLEOTIDE SEQUENCE [LARGE SCALE GENOMIC DNA]</scope>
    <source>
        <strain evidence="3">908033</strain>
    </source>
</reference>
<dbReference type="EMBL" id="PIPU01000003">
    <property type="protein sequence ID" value="RUO47936.1"/>
    <property type="molecule type" value="Genomic_DNA"/>
</dbReference>
<dbReference type="InterPro" id="IPR021136">
    <property type="entry name" value="Flagellar_hook_control-like_C"/>
</dbReference>
<organism evidence="2 3">
    <name type="scientific">Pseudidiomarina donghaiensis</name>
    <dbReference type="NCBI Taxonomy" id="519452"/>
    <lineage>
        <taxon>Bacteria</taxon>
        <taxon>Pseudomonadati</taxon>
        <taxon>Pseudomonadota</taxon>
        <taxon>Gammaproteobacteria</taxon>
        <taxon>Alteromonadales</taxon>
        <taxon>Idiomarinaceae</taxon>
        <taxon>Pseudidiomarina</taxon>
    </lineage>
</organism>
<dbReference type="STRING" id="519452.SAMN04488139_1434"/>
<proteinExistence type="predicted"/>
<accession>A0A432XH43</accession>
<name>A0A432XH43_9GAMM</name>
<gene>
    <name evidence="2" type="ORF">CWE24_08075</name>
</gene>
<comment type="caution">
    <text evidence="2">The sequence shown here is derived from an EMBL/GenBank/DDBJ whole genome shotgun (WGS) entry which is preliminary data.</text>
</comment>
<dbReference type="AlphaFoldDB" id="A0A432XH43"/>
<keyword evidence="2" id="KW-0969">Cilium</keyword>
<sequence>MSSITPLLDTLVHQVAKQRSSVDLLPRHTLPVAPIQATASTTEFSQAGQQIARLVQLIQSFQQQLPAQFSQGSQLGNQPGAQQMGGHIKLNAPIFPATTQLDALTLMGRLQTIVKDSGLFYEALLARWAAEKIPFIQVRQQPHNLGQFRANSPQIQQILGQQLELLNSGMIRIDTELWANAHLQWLVQPDVNPLVQRWRDEQSRKQGEEPEPPAWNSEIKLTLPNVGEIRAQMRLSQKRLTMQLQCAEPLVESLQTATSRLLARLRLGAGVEIDDIPVSRLPL</sequence>
<keyword evidence="3" id="KW-1185">Reference proteome</keyword>
<evidence type="ECO:0000313" key="3">
    <source>
        <dbReference type="Proteomes" id="UP000286985"/>
    </source>
</evidence>
<feature type="domain" description="Flagellar hook-length control protein-like C-terminal" evidence="1">
    <location>
        <begin position="206"/>
        <end position="279"/>
    </location>
</feature>
<evidence type="ECO:0000313" key="2">
    <source>
        <dbReference type="EMBL" id="RUO47936.1"/>
    </source>
</evidence>
<keyword evidence="2" id="KW-0282">Flagellum</keyword>